<feature type="region of interest" description="Disordered" evidence="1">
    <location>
        <begin position="1"/>
        <end position="42"/>
    </location>
</feature>
<dbReference type="SUPFAM" id="SSF52540">
    <property type="entry name" value="P-loop containing nucleoside triphosphate hydrolases"/>
    <property type="match status" value="1"/>
</dbReference>
<dbReference type="RefSeq" id="WP_281800476.1">
    <property type="nucleotide sequence ID" value="NZ_BSEC01000001.1"/>
</dbReference>
<reference evidence="2" key="1">
    <citation type="journal article" date="2023" name="Int. J. Syst. Evol. Microbiol.">
        <title>Methylocystis iwaonis sp. nov., a type II methane-oxidizing bacterium from surface soil of a rice paddy field in Japan, and emended description of the genus Methylocystis (ex Whittenbury et al. 1970) Bowman et al. 1993.</title>
        <authorList>
            <person name="Kaise H."/>
            <person name="Sawadogo J.B."/>
            <person name="Alam M.S."/>
            <person name="Ueno C."/>
            <person name="Dianou D."/>
            <person name="Shinjo R."/>
            <person name="Asakawa S."/>
        </authorList>
    </citation>
    <scope>NUCLEOTIDE SEQUENCE</scope>
    <source>
        <strain evidence="2">LMG27198</strain>
    </source>
</reference>
<gene>
    <name evidence="2" type="ORF">LMG27198_06900</name>
</gene>
<evidence type="ECO:0000313" key="3">
    <source>
        <dbReference type="Proteomes" id="UP001144323"/>
    </source>
</evidence>
<sequence length="284" mass="30955">MVKRPTKPIKQAPPPKKEPEPRRETRAAPPPPPPQKAAKAPPTVIAVGADKGGVGKTTIARAVLGFLALNDIEARAFDTEAPRGTLHRFHPEETNIVDLTSTADQMKIIDTLNSAEHDVSIIDVRAGGLSPALRALEEIGFFDAVKAGEFRFILLHVIGPSIASLDEIAEIAPYMADATYFMVKNHVNDTTFFEWDPQTHAKYFEDVVTTGEITIPKLDSLAYEQVELAGAPFLTFIENQKTDGAAANYSFVLRGKVRSWLARVADEFDRVGLLDLVTGAGKGR</sequence>
<name>A0A9W6GRP0_9HYPH</name>
<dbReference type="EMBL" id="BSEC01000001">
    <property type="protein sequence ID" value="GLI91698.1"/>
    <property type="molecule type" value="Genomic_DNA"/>
</dbReference>
<organism evidence="2 3">
    <name type="scientific">Methylocystis echinoides</name>
    <dbReference type="NCBI Taxonomy" id="29468"/>
    <lineage>
        <taxon>Bacteria</taxon>
        <taxon>Pseudomonadati</taxon>
        <taxon>Pseudomonadota</taxon>
        <taxon>Alphaproteobacteria</taxon>
        <taxon>Hyphomicrobiales</taxon>
        <taxon>Methylocystaceae</taxon>
        <taxon>Methylocystis</taxon>
    </lineage>
</organism>
<proteinExistence type="predicted"/>
<evidence type="ECO:0000313" key="2">
    <source>
        <dbReference type="EMBL" id="GLI91698.1"/>
    </source>
</evidence>
<dbReference type="Proteomes" id="UP001144323">
    <property type="component" value="Unassembled WGS sequence"/>
</dbReference>
<evidence type="ECO:0000256" key="1">
    <source>
        <dbReference type="SAM" id="MobiDB-lite"/>
    </source>
</evidence>
<keyword evidence="3" id="KW-1185">Reference proteome</keyword>
<dbReference type="Gene3D" id="3.40.50.300">
    <property type="entry name" value="P-loop containing nucleotide triphosphate hydrolases"/>
    <property type="match status" value="1"/>
</dbReference>
<feature type="compositionally biased region" description="Basic and acidic residues" evidence="1">
    <location>
        <begin position="15"/>
        <end position="26"/>
    </location>
</feature>
<dbReference type="InterPro" id="IPR027417">
    <property type="entry name" value="P-loop_NTPase"/>
</dbReference>
<protein>
    <recommendedName>
        <fullName evidence="4">CobQ/CobB/MinD/ParA nucleotide binding domain-containing protein</fullName>
    </recommendedName>
</protein>
<accession>A0A9W6GRP0</accession>
<evidence type="ECO:0008006" key="4">
    <source>
        <dbReference type="Google" id="ProtNLM"/>
    </source>
</evidence>
<dbReference type="AlphaFoldDB" id="A0A9W6GRP0"/>
<comment type="caution">
    <text evidence="2">The sequence shown here is derived from an EMBL/GenBank/DDBJ whole genome shotgun (WGS) entry which is preliminary data.</text>
</comment>